<sequence length="408" mass="43067">MDSYREFEAEPGPAFDADGSEAAESDSPTSERRMQVRAFNYWASLLDGRDYPSIEDLEPASVADFAGNSVLLDFTAGALSPSTAYLGAALRRECGLDVAADSPAEVPAGSLLARLADHYDQILESRAPVGIEADFVNQRGASLRYRGIMMPFSSDGDTVDFVYGVFDWSSAREPAANEPVAEVPPGPPPPSATGEHLAWQDGPMRDPDVLGASEEASLDDWLSAARVTAEDAKAADGRSRQALYRALSLAYDFACAAAAAPADYGKLLEEAGIAAQSRAPMTAVAKLVFGADHDKARLTEYAAALSYAARQEVAEGGFLALIEAQPGGLKALVEAERRVRRPDVDPAGWRERACTALRAAAPRPLEALAGNGEFALVLVRRSASGAVAPVAAVPDPAMLDRALRRAAA</sequence>
<reference evidence="2" key="1">
    <citation type="submission" date="2020-02" db="EMBL/GenBank/DDBJ databases">
        <authorList>
            <person name="Meier V. D."/>
        </authorList>
    </citation>
    <scope>NUCLEOTIDE SEQUENCE</scope>
    <source>
        <strain evidence="2">AVDCRST_MAG31</strain>
    </source>
</reference>
<protein>
    <submittedName>
        <fullName evidence="2">Uncharacterized protein</fullName>
    </submittedName>
</protein>
<feature type="region of interest" description="Disordered" evidence="1">
    <location>
        <begin position="176"/>
        <end position="206"/>
    </location>
</feature>
<evidence type="ECO:0000256" key="1">
    <source>
        <dbReference type="SAM" id="MobiDB-lite"/>
    </source>
</evidence>
<feature type="compositionally biased region" description="Pro residues" evidence="1">
    <location>
        <begin position="182"/>
        <end position="191"/>
    </location>
</feature>
<accession>A0A6J4T4N1</accession>
<evidence type="ECO:0000313" key="2">
    <source>
        <dbReference type="EMBL" id="CAA9513430.1"/>
    </source>
</evidence>
<gene>
    <name evidence="2" type="ORF">AVDCRST_MAG31-1127</name>
</gene>
<organism evidence="2">
    <name type="scientific">uncultured Sphingomonas sp</name>
    <dbReference type="NCBI Taxonomy" id="158754"/>
    <lineage>
        <taxon>Bacteria</taxon>
        <taxon>Pseudomonadati</taxon>
        <taxon>Pseudomonadota</taxon>
        <taxon>Alphaproteobacteria</taxon>
        <taxon>Sphingomonadales</taxon>
        <taxon>Sphingomonadaceae</taxon>
        <taxon>Sphingomonas</taxon>
        <taxon>environmental samples</taxon>
    </lineage>
</organism>
<proteinExistence type="predicted"/>
<dbReference type="AlphaFoldDB" id="A0A6J4T4N1"/>
<dbReference type="RefSeq" id="WP_294168882.1">
    <property type="nucleotide sequence ID" value="NZ_CADCWA010000072.1"/>
</dbReference>
<feature type="region of interest" description="Disordered" evidence="1">
    <location>
        <begin position="1"/>
        <end position="31"/>
    </location>
</feature>
<dbReference type="EMBL" id="CADCWA010000072">
    <property type="protein sequence ID" value="CAA9513430.1"/>
    <property type="molecule type" value="Genomic_DNA"/>
</dbReference>
<name>A0A6J4T4N1_9SPHN</name>